<dbReference type="SUPFAM" id="SSF54373">
    <property type="entry name" value="FAD-linked reductases, C-terminal domain"/>
    <property type="match status" value="1"/>
</dbReference>
<keyword evidence="9 11" id="KW-0627">Porphyrin biosynthesis</keyword>
<proteinExistence type="inferred from homology"/>
<dbReference type="SUPFAM" id="SSF51905">
    <property type="entry name" value="FAD/NAD(P)-binding domain"/>
    <property type="match status" value="1"/>
</dbReference>
<evidence type="ECO:0000256" key="7">
    <source>
        <dbReference type="ARBA" id="ARBA00023002"/>
    </source>
</evidence>
<dbReference type="EC" id="1.3.3.4" evidence="4 11"/>
<dbReference type="PANTHER" id="PTHR42923">
    <property type="entry name" value="PROTOPORPHYRINOGEN OXIDASE"/>
    <property type="match status" value="1"/>
</dbReference>
<protein>
    <recommendedName>
        <fullName evidence="4 11">Protoporphyrinogen oxidase</fullName>
        <ecNumber evidence="4 11">1.3.3.4</ecNumber>
    </recommendedName>
</protein>
<comment type="pathway">
    <text evidence="2 11">Porphyrin-containing compound metabolism; protoporphyrin-IX biosynthesis; protoporphyrin-IX from protoporphyrinogen-IX: step 1/1.</text>
</comment>
<evidence type="ECO:0000256" key="10">
    <source>
        <dbReference type="ARBA" id="ARBA00047554"/>
    </source>
</evidence>
<organism evidence="13">
    <name type="scientific">Bracon brevicornis</name>
    <dbReference type="NCBI Taxonomy" id="1563983"/>
    <lineage>
        <taxon>Eukaryota</taxon>
        <taxon>Metazoa</taxon>
        <taxon>Ecdysozoa</taxon>
        <taxon>Arthropoda</taxon>
        <taxon>Hexapoda</taxon>
        <taxon>Insecta</taxon>
        <taxon>Pterygota</taxon>
        <taxon>Neoptera</taxon>
        <taxon>Endopterygota</taxon>
        <taxon>Hymenoptera</taxon>
        <taxon>Apocrita</taxon>
        <taxon>Ichneumonoidea</taxon>
        <taxon>Braconidae</taxon>
        <taxon>Braconinae</taxon>
        <taxon>Bracon</taxon>
    </lineage>
</organism>
<name>A0A6V7HSA6_9HYME</name>
<feature type="domain" description="Amine oxidase" evidence="12">
    <location>
        <begin position="9"/>
        <end position="386"/>
    </location>
</feature>
<dbReference type="InterPro" id="IPR004572">
    <property type="entry name" value="Protoporphyrinogen_oxidase"/>
</dbReference>
<keyword evidence="6 11" id="KW-0274">FAD</keyword>
<sequence>MTAILGGGLSGLSAAYYALENPRLSPLTLYEASNRLGGWVRTVKSKNGVTFEKGPRTIRPSGLAGQNTLKLIDDLKLSSDILPIPSDHPAARNRMLYANGDLHLLPNSFRGLFKTNPPFKRPLITILKNDLFSKRVIKDDESMYSFVERKFGTDVADYLISPMLCGICAGDAKQISVKFLLKHLFKIEQQHRFVVGGIVKDMLDKNLAALLPTTEEDSKKLRRELDEGHNDGIGVVMEVEGESLSPSVKRSQDEKWSVWSMREGLEKIPNTLKKQIEANNVKLSINTEIQNIIFKENSIEMETNNGVERAERIISCLSSQKLGKIIESQHPELARELMGIPLVNVGVVNFEFPGKILPIEAFGFLVPPKEKIPILGVIFDSCVIPREDKTVRLMDIYGRWLIGFCT</sequence>
<evidence type="ECO:0000259" key="12">
    <source>
        <dbReference type="Pfam" id="PF01593"/>
    </source>
</evidence>
<dbReference type="GO" id="GO:0005743">
    <property type="term" value="C:mitochondrial inner membrane"/>
    <property type="evidence" value="ECO:0007669"/>
    <property type="project" value="UniProtKB-SubCell"/>
</dbReference>
<evidence type="ECO:0000256" key="3">
    <source>
        <dbReference type="ARBA" id="ARBA00010551"/>
    </source>
</evidence>
<comment type="function">
    <text evidence="1 11">Catalyzes the 6-electron oxidation of protoporphyrinogen-IX to form protoporphyrin-IX.</text>
</comment>
<comment type="cofactor">
    <cofactor evidence="11">
        <name>FAD</name>
        <dbReference type="ChEBI" id="CHEBI:57692"/>
    </cofactor>
    <text evidence="11">Binds 1 FAD per subunit.</text>
</comment>
<dbReference type="AlphaFoldDB" id="A0A6V7HSA6"/>
<evidence type="ECO:0000256" key="2">
    <source>
        <dbReference type="ARBA" id="ARBA00005073"/>
    </source>
</evidence>
<evidence type="ECO:0000256" key="5">
    <source>
        <dbReference type="ARBA" id="ARBA00022630"/>
    </source>
</evidence>
<dbReference type="PANTHER" id="PTHR42923:SF3">
    <property type="entry name" value="PROTOPORPHYRINOGEN OXIDASE"/>
    <property type="match status" value="1"/>
</dbReference>
<keyword evidence="8 11" id="KW-0350">Heme biosynthesis</keyword>
<evidence type="ECO:0000256" key="4">
    <source>
        <dbReference type="ARBA" id="ARBA00012867"/>
    </source>
</evidence>
<dbReference type="Gene3D" id="3.50.50.60">
    <property type="entry name" value="FAD/NAD(P)-binding domain"/>
    <property type="match status" value="1"/>
</dbReference>
<dbReference type="Pfam" id="PF01593">
    <property type="entry name" value="Amino_oxidase"/>
    <property type="match status" value="1"/>
</dbReference>
<gene>
    <name evidence="13" type="ORF">BBRV_LOCUS5003</name>
</gene>
<evidence type="ECO:0000256" key="6">
    <source>
        <dbReference type="ARBA" id="ARBA00022827"/>
    </source>
</evidence>
<evidence type="ECO:0000313" key="13">
    <source>
        <dbReference type="EMBL" id="CAD1529826.1"/>
    </source>
</evidence>
<keyword evidence="5 11" id="KW-0285">Flavoprotein</keyword>
<keyword evidence="7 11" id="KW-0560">Oxidoreductase</keyword>
<dbReference type="GO" id="GO:0004729">
    <property type="term" value="F:oxygen-dependent protoporphyrinogen oxidase activity"/>
    <property type="evidence" value="ECO:0007669"/>
    <property type="project" value="UniProtKB-UniRule"/>
</dbReference>
<evidence type="ECO:0000256" key="8">
    <source>
        <dbReference type="ARBA" id="ARBA00023133"/>
    </source>
</evidence>
<dbReference type="NCBIfam" id="TIGR00562">
    <property type="entry name" value="proto_IX_ox"/>
    <property type="match status" value="1"/>
</dbReference>
<accession>A0A6V7HSA6</accession>
<dbReference type="InterPro" id="IPR002937">
    <property type="entry name" value="Amino_oxidase"/>
</dbReference>
<dbReference type="GO" id="GO:0006782">
    <property type="term" value="P:protoporphyrinogen IX biosynthetic process"/>
    <property type="evidence" value="ECO:0007669"/>
    <property type="project" value="UniProtKB-UniRule"/>
</dbReference>
<comment type="subcellular location">
    <subcellularLocation>
        <location evidence="11">Mitochondrion inner membrane</location>
    </subcellularLocation>
</comment>
<evidence type="ECO:0000256" key="9">
    <source>
        <dbReference type="ARBA" id="ARBA00023244"/>
    </source>
</evidence>
<dbReference type="EMBL" id="CADCXW020000001">
    <property type="protein sequence ID" value="CAD1529826.1"/>
    <property type="molecule type" value="Genomic_DNA"/>
</dbReference>
<comment type="catalytic activity">
    <reaction evidence="10 11">
        <text>protoporphyrinogen IX + 3 O2 = protoporphyrin IX + 3 H2O2</text>
        <dbReference type="Rhea" id="RHEA:25576"/>
        <dbReference type="ChEBI" id="CHEBI:15379"/>
        <dbReference type="ChEBI" id="CHEBI:16240"/>
        <dbReference type="ChEBI" id="CHEBI:57306"/>
        <dbReference type="ChEBI" id="CHEBI:57307"/>
        <dbReference type="EC" id="1.3.3.4"/>
    </reaction>
</comment>
<dbReference type="InterPro" id="IPR036188">
    <property type="entry name" value="FAD/NAD-bd_sf"/>
</dbReference>
<dbReference type="InterPro" id="IPR050464">
    <property type="entry name" value="Zeta_carotene_desat/Oxidored"/>
</dbReference>
<evidence type="ECO:0000256" key="1">
    <source>
        <dbReference type="ARBA" id="ARBA00002600"/>
    </source>
</evidence>
<dbReference type="UniPathway" id="UPA00251">
    <property type="reaction ID" value="UER00324"/>
</dbReference>
<comment type="similarity">
    <text evidence="3 11">Belongs to the protoporphyrinogen/coproporphyrinogen oxidase family. Protoporphyrinogen oxidase subfamily.</text>
</comment>
<reference evidence="13" key="1">
    <citation type="submission" date="2020-07" db="EMBL/GenBank/DDBJ databases">
        <authorList>
            <person name="Ferguson B K."/>
        </authorList>
    </citation>
    <scope>NUCLEOTIDE SEQUENCE</scope>
    <source>
        <strain evidence="13">L06</strain>
    </source>
</reference>
<evidence type="ECO:0000256" key="11">
    <source>
        <dbReference type="RuleBase" id="RU367069"/>
    </source>
</evidence>